<dbReference type="EC" id="5.2.1.8" evidence="4"/>
<comment type="catalytic activity">
    <reaction evidence="4">
        <text>[protein]-peptidylproline (omega=180) = [protein]-peptidylproline (omega=0)</text>
        <dbReference type="Rhea" id="RHEA:16237"/>
        <dbReference type="Rhea" id="RHEA-COMP:10747"/>
        <dbReference type="Rhea" id="RHEA-COMP:10748"/>
        <dbReference type="ChEBI" id="CHEBI:83833"/>
        <dbReference type="ChEBI" id="CHEBI:83834"/>
        <dbReference type="EC" id="5.2.1.8"/>
    </reaction>
</comment>
<evidence type="ECO:0000256" key="3">
    <source>
        <dbReference type="ARBA" id="ARBA00022803"/>
    </source>
</evidence>
<dbReference type="InterPro" id="IPR042282">
    <property type="entry name" value="FKBP6/shu"/>
</dbReference>
<dbReference type="GO" id="GO:0003755">
    <property type="term" value="F:peptidyl-prolyl cis-trans isomerase activity"/>
    <property type="evidence" value="ECO:0007669"/>
    <property type="project" value="UniProtKB-KW"/>
</dbReference>
<evidence type="ECO:0000313" key="6">
    <source>
        <dbReference type="EMBL" id="CAL1284041.1"/>
    </source>
</evidence>
<protein>
    <recommendedName>
        <fullName evidence="4">peptidylprolyl isomerase</fullName>
        <ecNumber evidence="4">5.2.1.8</ecNumber>
    </recommendedName>
</protein>
<dbReference type="Pfam" id="PF13181">
    <property type="entry name" value="TPR_8"/>
    <property type="match status" value="2"/>
</dbReference>
<comment type="similarity">
    <text evidence="1">Belongs to the FKBP6 family.</text>
</comment>
<dbReference type="GO" id="GO:0051879">
    <property type="term" value="F:Hsp90 protein binding"/>
    <property type="evidence" value="ECO:0007669"/>
    <property type="project" value="TreeGrafter"/>
</dbReference>
<dbReference type="Pfam" id="PF00254">
    <property type="entry name" value="FKBP_C"/>
    <property type="match status" value="2"/>
</dbReference>
<dbReference type="SUPFAM" id="SSF54534">
    <property type="entry name" value="FKBP-like"/>
    <property type="match status" value="2"/>
</dbReference>
<evidence type="ECO:0000256" key="1">
    <source>
        <dbReference type="ARBA" id="ARBA00009648"/>
    </source>
</evidence>
<dbReference type="InterPro" id="IPR001179">
    <property type="entry name" value="PPIase_FKBP_dom"/>
</dbReference>
<dbReference type="PROSITE" id="PS50059">
    <property type="entry name" value="FKBP_PPIASE"/>
    <property type="match status" value="2"/>
</dbReference>
<feature type="domain" description="PPIase FKBP-type" evidence="5">
    <location>
        <begin position="514"/>
        <end position="603"/>
    </location>
</feature>
<dbReference type="Proteomes" id="UP001497382">
    <property type="component" value="Unassembled WGS sequence"/>
</dbReference>
<keyword evidence="2" id="KW-0677">Repeat</keyword>
<dbReference type="EMBL" id="CAXIEN010000174">
    <property type="protein sequence ID" value="CAL1284041.1"/>
    <property type="molecule type" value="Genomic_DNA"/>
</dbReference>
<evidence type="ECO:0000256" key="2">
    <source>
        <dbReference type="ARBA" id="ARBA00022737"/>
    </source>
</evidence>
<dbReference type="PANTHER" id="PTHR46674:SF1">
    <property type="entry name" value="INACTIVE PEPTIDYL-PROLYL CIS-TRANS ISOMERASE FKBP6"/>
    <property type="match status" value="1"/>
</dbReference>
<comment type="caution">
    <text evidence="6">The sequence shown here is derived from an EMBL/GenBank/DDBJ whole genome shotgun (WGS) entry which is preliminary data.</text>
</comment>
<dbReference type="Gene3D" id="1.25.40.10">
    <property type="entry name" value="Tetratricopeptide repeat domain"/>
    <property type="match status" value="2"/>
</dbReference>
<keyword evidence="3" id="KW-0802">TPR repeat</keyword>
<keyword evidence="4" id="KW-0697">Rotamase</keyword>
<feature type="domain" description="PPIase FKBP-type" evidence="5">
    <location>
        <begin position="94"/>
        <end position="183"/>
    </location>
</feature>
<evidence type="ECO:0000259" key="5">
    <source>
        <dbReference type="PROSITE" id="PS50059"/>
    </source>
</evidence>
<dbReference type="SMART" id="SM00028">
    <property type="entry name" value="TPR"/>
    <property type="match status" value="5"/>
</dbReference>
<dbReference type="InterPro" id="IPR011990">
    <property type="entry name" value="TPR-like_helical_dom_sf"/>
</dbReference>
<accession>A0AAV2AJ58</accession>
<keyword evidence="4" id="KW-0413">Isomerase</keyword>
<dbReference type="InterPro" id="IPR019734">
    <property type="entry name" value="TPR_rpt"/>
</dbReference>
<keyword evidence="7" id="KW-1185">Reference proteome</keyword>
<organism evidence="6 7">
    <name type="scientific">Larinioides sclopetarius</name>
    <dbReference type="NCBI Taxonomy" id="280406"/>
    <lineage>
        <taxon>Eukaryota</taxon>
        <taxon>Metazoa</taxon>
        <taxon>Ecdysozoa</taxon>
        <taxon>Arthropoda</taxon>
        <taxon>Chelicerata</taxon>
        <taxon>Arachnida</taxon>
        <taxon>Araneae</taxon>
        <taxon>Araneomorphae</taxon>
        <taxon>Entelegynae</taxon>
        <taxon>Araneoidea</taxon>
        <taxon>Araneidae</taxon>
        <taxon>Larinioides</taxon>
    </lineage>
</organism>
<evidence type="ECO:0000313" key="7">
    <source>
        <dbReference type="Proteomes" id="UP001497382"/>
    </source>
</evidence>
<dbReference type="PANTHER" id="PTHR46674">
    <property type="entry name" value="INACTIVE PEPTIDYL-PROLYL CIS-TRANS ISOMERASE FKBP6"/>
    <property type="match status" value="1"/>
</dbReference>
<gene>
    <name evidence="6" type="ORF">LARSCL_LOCUS12918</name>
</gene>
<dbReference type="GO" id="GO:0007283">
    <property type="term" value="P:spermatogenesis"/>
    <property type="evidence" value="ECO:0007669"/>
    <property type="project" value="TreeGrafter"/>
</dbReference>
<dbReference type="GO" id="GO:0034587">
    <property type="term" value="P:piRNA processing"/>
    <property type="evidence" value="ECO:0007669"/>
    <property type="project" value="TreeGrafter"/>
</dbReference>
<dbReference type="AlphaFoldDB" id="A0AAV2AJ58"/>
<dbReference type="InterPro" id="IPR046357">
    <property type="entry name" value="PPIase_dom_sf"/>
</dbReference>
<evidence type="ECO:0000256" key="4">
    <source>
        <dbReference type="PROSITE-ProRule" id="PRU00277"/>
    </source>
</evidence>
<dbReference type="Gene3D" id="3.10.50.40">
    <property type="match status" value="2"/>
</dbReference>
<dbReference type="GO" id="GO:0005737">
    <property type="term" value="C:cytoplasm"/>
    <property type="evidence" value="ECO:0007669"/>
    <property type="project" value="TreeGrafter"/>
</dbReference>
<dbReference type="SUPFAM" id="SSF48452">
    <property type="entry name" value="TPR-like"/>
    <property type="match status" value="2"/>
</dbReference>
<sequence>MSRLFLQKEISVQDLEQGVEFEVDGNDDYSFDNVVFDKDFEVLAEFDDSVKPRFVTGVDIPFSQLKRRMTPITDDGLILKEVLKQGVGCPIPEKSIVYIHYDAFLEGHKKTFDSTRLRDKPFKFLLGDGKLLPGLEIGIQTMKKDELSRIMVNPKYAFGAMGCPPRIPPNAEILYEVQVLKFIPGKDVVEFEEMSPEEQKRALFEKIIQLANDLFHRKMFKPAIARYRRIVTLLEEVSAANEEEDEQRKGYLLKLYLNLAQCYLNIQNPKKAIIYADLALKIDSGNPKGLYRMGKALYLTGSYERAENYLCKAKKHKPYDKYINEAIQELEKKRKSHLDWERMFCKRMLGSEEETQKPFQFQEPADFVEIIDNEINKFIESYKQELFFQPTYTESQLDVVKYLAQAYNLAYVSKIQNGVKINKSCEKEVDLEKGVEFEVDGNDDYSSDENFDDVVFDKDFELMAEYDDSVKPRFVTGVDIPFRQLKRRMTPITDDGLILKEVLKQGVGCPIPEKSIVYIHYDAFLEGQKETFDSTRLRDKPFKFLLGDGKLLPGLEIGIQTMKKDELSRIMVNPKYAFGAMGCPPRIPPNAEILYEVQVLKFIPGKDVVEFEEMSPEERKKAPFEKIIGVYHCDSQLANDLFHRKMFKPAIARYRRIVTLLEEVSAANEEEDEQRKGYLLKLYLNLAQCYLNIQNPKKAIIYADLALKIDSGNPKGLYRMGKALYLTGSYERAENYLCEAKKHKPYEKCINAAIKELEKKRKSHLDWERMFCKRMLGSEEETQKPFQFQEPADFVEIIDNEINKFIESDKQELFFQPTYTESQLDVVKYLAQAYNLAYVSKIQNDVKINKVVKKKCLS</sequence>
<reference evidence="6 7" key="1">
    <citation type="submission" date="2024-04" db="EMBL/GenBank/DDBJ databases">
        <authorList>
            <person name="Rising A."/>
            <person name="Reimegard J."/>
            <person name="Sonavane S."/>
            <person name="Akerstrom W."/>
            <person name="Nylinder S."/>
            <person name="Hedman E."/>
            <person name="Kallberg Y."/>
        </authorList>
    </citation>
    <scope>NUCLEOTIDE SEQUENCE [LARGE SCALE GENOMIC DNA]</scope>
</reference>
<name>A0AAV2AJ58_9ARAC</name>
<proteinExistence type="inferred from homology"/>